<dbReference type="Proteomes" id="UP000242915">
    <property type="component" value="Unassembled WGS sequence"/>
</dbReference>
<dbReference type="InterPro" id="IPR036641">
    <property type="entry name" value="HPT_dom_sf"/>
</dbReference>
<dbReference type="PROSITE" id="PS50894">
    <property type="entry name" value="HPT"/>
    <property type="match status" value="1"/>
</dbReference>
<accession>A0A239JW28</accession>
<reference evidence="5" key="1">
    <citation type="submission" date="2017-06" db="EMBL/GenBank/DDBJ databases">
        <authorList>
            <person name="Varghese N."/>
            <person name="Submissions S."/>
        </authorList>
    </citation>
    <scope>NUCLEOTIDE SEQUENCE [LARGE SCALE GENOMIC DNA]</scope>
    <source>
        <strain evidence="5">CIP 108523</strain>
    </source>
</reference>
<dbReference type="GO" id="GO:0004672">
    <property type="term" value="F:protein kinase activity"/>
    <property type="evidence" value="ECO:0007669"/>
    <property type="project" value="UniProtKB-ARBA"/>
</dbReference>
<keyword evidence="5" id="KW-1185">Reference proteome</keyword>
<name>A0A239JW28_9PSED</name>
<dbReference type="SUPFAM" id="SSF47226">
    <property type="entry name" value="Histidine-containing phosphotransfer domain, HPT domain"/>
    <property type="match status" value="1"/>
</dbReference>
<organism evidence="4 5">
    <name type="scientific">Pseudomonas segetis</name>
    <dbReference type="NCBI Taxonomy" id="298908"/>
    <lineage>
        <taxon>Bacteria</taxon>
        <taxon>Pseudomonadati</taxon>
        <taxon>Pseudomonadota</taxon>
        <taxon>Gammaproteobacteria</taxon>
        <taxon>Pseudomonadales</taxon>
        <taxon>Pseudomonadaceae</taxon>
        <taxon>Pseudomonas</taxon>
    </lineage>
</organism>
<protein>
    <submittedName>
        <fullName evidence="4">HPt (Histidine-containing phosphotransfer) domain-containing protein</fullName>
    </submittedName>
</protein>
<evidence type="ECO:0000313" key="5">
    <source>
        <dbReference type="Proteomes" id="UP000242915"/>
    </source>
</evidence>
<dbReference type="Gene3D" id="1.20.120.160">
    <property type="entry name" value="HPT domain"/>
    <property type="match status" value="1"/>
</dbReference>
<evidence type="ECO:0000256" key="1">
    <source>
        <dbReference type="ARBA" id="ARBA00023012"/>
    </source>
</evidence>
<dbReference type="RefSeq" id="WP_089361379.1">
    <property type="nucleotide sequence ID" value="NZ_FZOG01000010.1"/>
</dbReference>
<evidence type="ECO:0000313" key="4">
    <source>
        <dbReference type="EMBL" id="SNT09603.1"/>
    </source>
</evidence>
<dbReference type="AlphaFoldDB" id="A0A239JW28"/>
<feature type="domain" description="HPt" evidence="3">
    <location>
        <begin position="17"/>
        <end position="117"/>
    </location>
</feature>
<dbReference type="EMBL" id="FZOG01000010">
    <property type="protein sequence ID" value="SNT09603.1"/>
    <property type="molecule type" value="Genomic_DNA"/>
</dbReference>
<dbReference type="Pfam" id="PF01627">
    <property type="entry name" value="Hpt"/>
    <property type="match status" value="1"/>
</dbReference>
<feature type="modified residue" description="Phosphohistidine" evidence="2">
    <location>
        <position position="56"/>
    </location>
</feature>
<keyword evidence="1" id="KW-0902">Two-component regulatory system</keyword>
<dbReference type="GO" id="GO:0000160">
    <property type="term" value="P:phosphorelay signal transduction system"/>
    <property type="evidence" value="ECO:0007669"/>
    <property type="project" value="UniProtKB-KW"/>
</dbReference>
<dbReference type="InterPro" id="IPR008207">
    <property type="entry name" value="Sig_transdc_His_kin_Hpt_dom"/>
</dbReference>
<proteinExistence type="predicted"/>
<evidence type="ECO:0000259" key="3">
    <source>
        <dbReference type="PROSITE" id="PS50894"/>
    </source>
</evidence>
<gene>
    <name evidence="4" type="ORF">SAMN05216255_0039</name>
</gene>
<sequence>MVAHVDEVIIAGLKDVMGNEYPVLLEAYLQDSRERLRLAEYALAENNMSALCLAIHSFKGSCGNVGAYELARLCQALELAVEQHNRPLRDQLFAQIKIELAAVRIFFQLEIQASQAD</sequence>
<keyword evidence="2" id="KW-0597">Phosphoprotein</keyword>
<evidence type="ECO:0000256" key="2">
    <source>
        <dbReference type="PROSITE-ProRule" id="PRU00110"/>
    </source>
</evidence>